<accession>A0A0K3CN85</accession>
<sequence>MARLQFPPVPEGVNPYLYIERYLHYLFNPLPTPGFDARLYVLWALMGYGIVMSIVYLCLMAVEYRRRDKRFWLWRLVSRSNGRYIVGNQHALFALFSLASCAVLVGYNNNFRRAALLQRFQARAYFWRSLVWIPLIVHAWISSWSNLQAAILSSQKATKTHILSPKLANGLYIAGFLVLIPVIVLDVYTAFAWTKTWDAGMVLRTTLTSLGQARPNDSAQAAETAIAAQFNKVADKLQFFIHMLQAVHALYVFTMLVIIGVNLGGLGLLFTLRRQIKFNSRRLSSQIRTSSHPAHASSTAGAGSSIGTPLASPALVPPSDSPHPLSPRMDGDQTPPKQTLLRHVFFAGQAKEKDDSSETTSRGRNHMSVGELKEAAENMTQAGAANRQQAKQLLALKKVEWDLIVFLAAIVVMATVFLALALWLAISPSSVYSSWRTMEVSFYLVPWMYLTGVDCSLTFLTLNSTRHLLSSSSRFASVIGIHGRQVDSRRVSVSGLTSDELESESFGRPVGAGGTMSRVEEEGEERGHVAVEMDARKRDETPSGTTTASV</sequence>
<evidence type="ECO:0000313" key="4">
    <source>
        <dbReference type="EMBL" id="PRQ71041.1"/>
    </source>
</evidence>
<keyword evidence="5" id="KW-1185">Reference proteome</keyword>
<feature type="compositionally biased region" description="Low complexity" evidence="1">
    <location>
        <begin position="289"/>
        <end position="305"/>
    </location>
</feature>
<feature type="region of interest" description="Disordered" evidence="1">
    <location>
        <begin position="500"/>
        <end position="550"/>
    </location>
</feature>
<feature type="transmembrane region" description="Helical" evidence="2">
    <location>
        <begin position="249"/>
        <end position="272"/>
    </location>
</feature>
<keyword evidence="2" id="KW-0812">Transmembrane</keyword>
<evidence type="ECO:0000256" key="2">
    <source>
        <dbReference type="SAM" id="Phobius"/>
    </source>
</evidence>
<organism evidence="3 5">
    <name type="scientific">Rhodotorula toruloides</name>
    <name type="common">Yeast</name>
    <name type="synonym">Rhodosporidium toruloides</name>
    <dbReference type="NCBI Taxonomy" id="5286"/>
    <lineage>
        <taxon>Eukaryota</taxon>
        <taxon>Fungi</taxon>
        <taxon>Dikarya</taxon>
        <taxon>Basidiomycota</taxon>
        <taxon>Pucciniomycotina</taxon>
        <taxon>Microbotryomycetes</taxon>
        <taxon>Sporidiobolales</taxon>
        <taxon>Sporidiobolaceae</taxon>
        <taxon>Rhodotorula</taxon>
    </lineage>
</organism>
<feature type="transmembrane region" description="Helical" evidence="2">
    <location>
        <begin position="83"/>
        <end position="105"/>
    </location>
</feature>
<proteinExistence type="predicted"/>
<dbReference type="EMBL" id="LCTV02000013">
    <property type="protein sequence ID" value="PRQ71041.1"/>
    <property type="molecule type" value="Genomic_DNA"/>
</dbReference>
<name>A0A0K3CN85_RHOTO</name>
<dbReference type="OMA" id="HAWISSW"/>
<evidence type="ECO:0000313" key="3">
    <source>
        <dbReference type="EMBL" id="CTR10438.1"/>
    </source>
</evidence>
<reference evidence="3 5" key="1">
    <citation type="submission" date="2015-07" db="EMBL/GenBank/DDBJ databases">
        <authorList>
            <person name="Cajimat M.N.B."/>
            <person name="Milazzo M.L."/>
            <person name="Fulhorst C.F."/>
        </authorList>
    </citation>
    <scope>NUCLEOTIDE SEQUENCE [LARGE SCALE GENOMIC DNA]</scope>
    <source>
        <strain evidence="3">Single colony</strain>
    </source>
</reference>
<keyword evidence="2" id="KW-0472">Membrane</keyword>
<feature type="compositionally biased region" description="Basic and acidic residues" evidence="1">
    <location>
        <begin position="525"/>
        <end position="541"/>
    </location>
</feature>
<gene>
    <name evidence="3" type="primary">FGENESH: predicted gene_13.129</name>
    <name evidence="4" type="ORF">AAT19DRAFT_10581</name>
    <name evidence="3" type="ORF">BN2166_0062990</name>
</gene>
<dbReference type="OrthoDB" id="2523997at2759"/>
<feature type="region of interest" description="Disordered" evidence="1">
    <location>
        <begin position="284"/>
        <end position="334"/>
    </location>
</feature>
<dbReference type="Proteomes" id="UP000239560">
    <property type="component" value="Unassembled WGS sequence"/>
</dbReference>
<protein>
    <submittedName>
        <fullName evidence="3 4">Proteophosphoglycan 5</fullName>
    </submittedName>
</protein>
<reference evidence="4 6" key="2">
    <citation type="journal article" date="2018" name="Elife">
        <title>Functional genomics of lipid metabolism in the oleaginous yeast Rhodosporidium toruloides.</title>
        <authorList>
            <person name="Coradetti S.T."/>
            <person name="Pinel D."/>
            <person name="Geiselman G."/>
            <person name="Ito M."/>
            <person name="Mondo S."/>
            <person name="Reilly M.C."/>
            <person name="Cheng Y.F."/>
            <person name="Bauer S."/>
            <person name="Grigoriev I."/>
            <person name="Gladden J.M."/>
            <person name="Simmons B.A."/>
            <person name="Brem R."/>
            <person name="Arkin A.P."/>
            <person name="Skerker J.M."/>
        </authorList>
    </citation>
    <scope>NUCLEOTIDE SEQUENCE [LARGE SCALE GENOMIC DNA]</scope>
    <source>
        <strain evidence="4 6">NBRC 0880</strain>
    </source>
</reference>
<evidence type="ECO:0000313" key="5">
    <source>
        <dbReference type="Proteomes" id="UP000199069"/>
    </source>
</evidence>
<dbReference type="AlphaFoldDB" id="A0A0K3CN85"/>
<dbReference type="EMBL" id="CWKI01000013">
    <property type="protein sequence ID" value="CTR10438.1"/>
    <property type="molecule type" value="Genomic_DNA"/>
</dbReference>
<keyword evidence="2" id="KW-1133">Transmembrane helix</keyword>
<feature type="transmembrane region" description="Helical" evidence="2">
    <location>
        <begin position="167"/>
        <end position="191"/>
    </location>
</feature>
<feature type="transmembrane region" description="Helical" evidence="2">
    <location>
        <begin position="403"/>
        <end position="426"/>
    </location>
</feature>
<evidence type="ECO:0000313" key="6">
    <source>
        <dbReference type="Proteomes" id="UP000239560"/>
    </source>
</evidence>
<dbReference type="Proteomes" id="UP000199069">
    <property type="component" value="Unassembled WGS sequence"/>
</dbReference>
<feature type="transmembrane region" description="Helical" evidence="2">
    <location>
        <begin position="40"/>
        <end position="62"/>
    </location>
</feature>
<feature type="transmembrane region" description="Helical" evidence="2">
    <location>
        <begin position="125"/>
        <end position="147"/>
    </location>
</feature>
<evidence type="ECO:0000256" key="1">
    <source>
        <dbReference type="SAM" id="MobiDB-lite"/>
    </source>
</evidence>
<feature type="transmembrane region" description="Helical" evidence="2">
    <location>
        <begin position="446"/>
        <end position="465"/>
    </location>
</feature>
<feature type="compositionally biased region" description="Pro residues" evidence="1">
    <location>
        <begin position="315"/>
        <end position="325"/>
    </location>
</feature>